<feature type="transmembrane region" description="Helical" evidence="2">
    <location>
        <begin position="156"/>
        <end position="180"/>
    </location>
</feature>
<keyword evidence="1" id="KW-0813">Transport</keyword>
<feature type="transmembrane region" description="Helical" evidence="2">
    <location>
        <begin position="57"/>
        <end position="77"/>
    </location>
</feature>
<feature type="transmembrane region" description="Helical" evidence="2">
    <location>
        <begin position="401"/>
        <end position="424"/>
    </location>
</feature>
<feature type="transmembrane region" description="Helical" evidence="2">
    <location>
        <begin position="337"/>
        <end position="356"/>
    </location>
</feature>
<keyword evidence="2" id="KW-1133">Transmembrane helix</keyword>
<dbReference type="Proteomes" id="UP001228905">
    <property type="component" value="Unassembled WGS sequence"/>
</dbReference>
<gene>
    <name evidence="3" type="ORF">QO010_001494</name>
</gene>
<proteinExistence type="predicted"/>
<accession>A0ABU0IRD7</accession>
<keyword evidence="2" id="KW-0812">Transmembrane</keyword>
<feature type="transmembrane region" description="Helical" evidence="2">
    <location>
        <begin position="304"/>
        <end position="325"/>
    </location>
</feature>
<dbReference type="InterPro" id="IPR050222">
    <property type="entry name" value="MATE_MdtK"/>
</dbReference>
<dbReference type="EMBL" id="JAUSVS010000002">
    <property type="protein sequence ID" value="MDQ0463723.1"/>
    <property type="molecule type" value="Genomic_DNA"/>
</dbReference>
<dbReference type="Pfam" id="PF01554">
    <property type="entry name" value="MatE"/>
    <property type="match status" value="2"/>
</dbReference>
<protein>
    <submittedName>
        <fullName evidence="3">MATE family multidrug resistance protein</fullName>
    </submittedName>
</protein>
<keyword evidence="4" id="KW-1185">Reference proteome</keyword>
<feature type="transmembrane region" description="Helical" evidence="2">
    <location>
        <begin position="226"/>
        <end position="251"/>
    </location>
</feature>
<feature type="transmembrane region" description="Helical" evidence="2">
    <location>
        <begin position="377"/>
        <end position="395"/>
    </location>
</feature>
<evidence type="ECO:0000313" key="4">
    <source>
        <dbReference type="Proteomes" id="UP001228905"/>
    </source>
</evidence>
<dbReference type="InterPro" id="IPR002528">
    <property type="entry name" value="MATE_fam"/>
</dbReference>
<feature type="transmembrane region" description="Helical" evidence="2">
    <location>
        <begin position="186"/>
        <end position="206"/>
    </location>
</feature>
<comment type="caution">
    <text evidence="3">The sequence shown here is derived from an EMBL/GenBank/DDBJ whole genome shotgun (WGS) entry which is preliminary data.</text>
</comment>
<name>A0ABU0IRD7_9CAUL</name>
<feature type="transmembrane region" description="Helical" evidence="2">
    <location>
        <begin position="12"/>
        <end position="37"/>
    </location>
</feature>
<evidence type="ECO:0000313" key="3">
    <source>
        <dbReference type="EMBL" id="MDQ0463723.1"/>
    </source>
</evidence>
<evidence type="ECO:0000256" key="1">
    <source>
        <dbReference type="ARBA" id="ARBA00022448"/>
    </source>
</evidence>
<evidence type="ECO:0000256" key="2">
    <source>
        <dbReference type="SAM" id="Phobius"/>
    </source>
</evidence>
<reference evidence="3 4" key="1">
    <citation type="submission" date="2023-07" db="EMBL/GenBank/DDBJ databases">
        <title>Genomic Encyclopedia of Type Strains, Phase IV (KMG-IV): sequencing the most valuable type-strain genomes for metagenomic binning, comparative biology and taxonomic classification.</title>
        <authorList>
            <person name="Goeker M."/>
        </authorList>
    </citation>
    <scope>NUCLEOTIDE SEQUENCE [LARGE SCALE GENOMIC DNA]</scope>
    <source>
        <strain evidence="3 4">DSM 18695</strain>
    </source>
</reference>
<dbReference type="NCBIfam" id="TIGR00797">
    <property type="entry name" value="matE"/>
    <property type="match status" value="1"/>
</dbReference>
<dbReference type="RefSeq" id="WP_307347864.1">
    <property type="nucleotide sequence ID" value="NZ_JAUSVS010000002.1"/>
</dbReference>
<feature type="transmembrane region" description="Helical" evidence="2">
    <location>
        <begin position="127"/>
        <end position="149"/>
    </location>
</feature>
<keyword evidence="2" id="KW-0472">Membrane</keyword>
<organism evidence="3 4">
    <name type="scientific">Caulobacter ginsengisoli</name>
    <dbReference type="NCBI Taxonomy" id="400775"/>
    <lineage>
        <taxon>Bacteria</taxon>
        <taxon>Pseudomonadati</taxon>
        <taxon>Pseudomonadota</taxon>
        <taxon>Alphaproteobacteria</taxon>
        <taxon>Caulobacterales</taxon>
        <taxon>Caulobacteraceae</taxon>
        <taxon>Caulobacter</taxon>
    </lineage>
</organism>
<dbReference type="PANTHER" id="PTHR43298">
    <property type="entry name" value="MULTIDRUG RESISTANCE PROTEIN NORM-RELATED"/>
    <property type="match status" value="1"/>
</dbReference>
<sequence>MAGRFDLERKLLRLAAPVAAGRLGVVVMGLVDMIVVGQFAPRQLADLALGWTLVGPASYGGIGLLLGVQVLTARAVGAGEAAGGIWRRGLVIATVAGLAVWLAAWSSGEQLLAAFGLAPALAERGGAVAGVLALSLPFHLAFMACTLFLEARQRPLPGLIAMWVANLANLGLDLALIPTWGALGSAWATALSRVLLFGLLAAWMLASPGVRPWLRAGRREPGYRPLLAIGGAAAVSSLIEAGAFATLGIIAGRLGATAVAAFSLATGGLLTLVYLLAQGLATAGAVLSAEALGRGEPGAARQAGWRAIGLCLAAMLLSGLVSLAFASPIARGFTADAATAAALTAVMGLVAVLMIPDGVQGVVDSVLRARGETWQPTVLRTAPFVLLAPPLALWLGERQGLSGVLTALLCASLLAMALVLARLWMISRRP</sequence>
<feature type="transmembrane region" description="Helical" evidence="2">
    <location>
        <begin position="89"/>
        <end position="107"/>
    </location>
</feature>
<dbReference type="PANTHER" id="PTHR43298:SF2">
    <property type="entry name" value="FMN_FAD EXPORTER YEEO-RELATED"/>
    <property type="match status" value="1"/>
</dbReference>